<evidence type="ECO:0000256" key="1">
    <source>
        <dbReference type="ARBA" id="ARBA00023125"/>
    </source>
</evidence>
<dbReference type="SUPFAM" id="SSF47413">
    <property type="entry name" value="lambda repressor-like DNA-binding domains"/>
    <property type="match status" value="1"/>
</dbReference>
<gene>
    <name evidence="3" type="ORF">IAC80_08525</name>
</gene>
<accession>A0A9D1P1M9</accession>
<reference evidence="3" key="2">
    <citation type="journal article" date="2021" name="PeerJ">
        <title>Extensive microbial diversity within the chicken gut microbiome revealed by metagenomics and culture.</title>
        <authorList>
            <person name="Gilroy R."/>
            <person name="Ravi A."/>
            <person name="Getino M."/>
            <person name="Pursley I."/>
            <person name="Horton D.L."/>
            <person name="Alikhan N.F."/>
            <person name="Baker D."/>
            <person name="Gharbi K."/>
            <person name="Hall N."/>
            <person name="Watson M."/>
            <person name="Adriaenssens E.M."/>
            <person name="Foster-Nyarko E."/>
            <person name="Jarju S."/>
            <person name="Secka A."/>
            <person name="Antonio M."/>
            <person name="Oren A."/>
            <person name="Chaudhuri R.R."/>
            <person name="La Ragione R."/>
            <person name="Hildebrand F."/>
            <person name="Pallen M.J."/>
        </authorList>
    </citation>
    <scope>NUCLEOTIDE SEQUENCE</scope>
    <source>
        <strain evidence="3">ChiBcec6-7307</strain>
    </source>
</reference>
<dbReference type="InterPro" id="IPR001387">
    <property type="entry name" value="Cro/C1-type_HTH"/>
</dbReference>
<dbReference type="GO" id="GO:0003677">
    <property type="term" value="F:DNA binding"/>
    <property type="evidence" value="ECO:0007669"/>
    <property type="project" value="UniProtKB-KW"/>
</dbReference>
<dbReference type="InterPro" id="IPR011990">
    <property type="entry name" value="TPR-like_helical_dom_sf"/>
</dbReference>
<dbReference type="PANTHER" id="PTHR46558">
    <property type="entry name" value="TRACRIPTIONAL REGULATORY PROTEIN-RELATED-RELATED"/>
    <property type="match status" value="1"/>
</dbReference>
<dbReference type="InterPro" id="IPR010982">
    <property type="entry name" value="Lambda_DNA-bd_dom_sf"/>
</dbReference>
<dbReference type="CDD" id="cd00093">
    <property type="entry name" value="HTH_XRE"/>
    <property type="match status" value="1"/>
</dbReference>
<feature type="domain" description="HTH cro/C1-type" evidence="2">
    <location>
        <begin position="7"/>
        <end position="61"/>
    </location>
</feature>
<evidence type="ECO:0000313" key="3">
    <source>
        <dbReference type="EMBL" id="HIV23963.1"/>
    </source>
</evidence>
<proteinExistence type="predicted"/>
<dbReference type="PROSITE" id="PS50943">
    <property type="entry name" value="HTH_CROC1"/>
    <property type="match status" value="1"/>
</dbReference>
<protein>
    <submittedName>
        <fullName evidence="3">Helix-turn-helix transcriptional regulator</fullName>
    </submittedName>
</protein>
<dbReference type="Gene3D" id="1.25.40.10">
    <property type="entry name" value="Tetratricopeptide repeat domain"/>
    <property type="match status" value="1"/>
</dbReference>
<dbReference type="Pfam" id="PF01381">
    <property type="entry name" value="HTH_3"/>
    <property type="match status" value="1"/>
</dbReference>
<name>A0A9D1P1M9_9FIRM</name>
<dbReference type="AlphaFoldDB" id="A0A9D1P1M9"/>
<dbReference type="EMBL" id="DVOS01000070">
    <property type="protein sequence ID" value="HIV23963.1"/>
    <property type="molecule type" value="Genomic_DNA"/>
</dbReference>
<evidence type="ECO:0000313" key="4">
    <source>
        <dbReference type="Proteomes" id="UP000886889"/>
    </source>
</evidence>
<dbReference type="Proteomes" id="UP000886889">
    <property type="component" value="Unassembled WGS sequence"/>
</dbReference>
<sequence>MKMNRIIREKRKNLGMTQEQMAAYLGVSASAVNKWEKGSTCPDIALLPGLARLLQTDLNTLLSFKEDLCDAEIENFVNAVNETVREKGYEKGYQMAMNKIHKYPTCEPLLYSLILYLDGARFLYSVPEQEGHGEVFETFYERLSESEIPVIRETALTMLISASRNRKDFARAEELIEKLPVSSVDQEEQRAILYMRQEKYQEAEKLWERRVLEGITEAQTALMNMMEIAQKEGRMEDAKVYADIYEQASRLFCVTAWIPYIAKLQLSVMIQDREGCLSALRSVLSGLQEAWKPQDSPLYRNLSGSETNILSERLESLLREELKAGRDFDFLRGSEEFQTLLEDLNR</sequence>
<dbReference type="PANTHER" id="PTHR46558:SF11">
    <property type="entry name" value="HTH-TYPE TRANSCRIPTIONAL REGULATOR XRE"/>
    <property type="match status" value="1"/>
</dbReference>
<reference evidence="3" key="1">
    <citation type="submission" date="2020-10" db="EMBL/GenBank/DDBJ databases">
        <authorList>
            <person name="Gilroy R."/>
        </authorList>
    </citation>
    <scope>NUCLEOTIDE SEQUENCE</scope>
    <source>
        <strain evidence="3">ChiBcec6-7307</strain>
    </source>
</reference>
<organism evidence="3 4">
    <name type="scientific">Candidatus Merdiplasma excrementigallinarum</name>
    <dbReference type="NCBI Taxonomy" id="2840864"/>
    <lineage>
        <taxon>Bacteria</taxon>
        <taxon>Bacillati</taxon>
        <taxon>Bacillota</taxon>
        <taxon>Clostridia</taxon>
        <taxon>Lachnospirales</taxon>
        <taxon>Lachnospiraceae</taxon>
        <taxon>Lachnospiraceae incertae sedis</taxon>
        <taxon>Candidatus Merdiplasma</taxon>
    </lineage>
</organism>
<evidence type="ECO:0000259" key="2">
    <source>
        <dbReference type="PROSITE" id="PS50943"/>
    </source>
</evidence>
<dbReference type="Gene3D" id="1.10.260.40">
    <property type="entry name" value="lambda repressor-like DNA-binding domains"/>
    <property type="match status" value="1"/>
</dbReference>
<keyword evidence="1" id="KW-0238">DNA-binding</keyword>
<comment type="caution">
    <text evidence="3">The sequence shown here is derived from an EMBL/GenBank/DDBJ whole genome shotgun (WGS) entry which is preliminary data.</text>
</comment>
<dbReference type="SMART" id="SM00530">
    <property type="entry name" value="HTH_XRE"/>
    <property type="match status" value="1"/>
</dbReference>